<protein>
    <submittedName>
        <fullName evidence="2">Uncharacterized protein</fullName>
    </submittedName>
</protein>
<sequence>MHPGPYLRGQDAVSFEPPCRGPDDSRHQVRGAGAIHDHRPFPTLAQGEPPNLQGGMEARAIRARAPGGERQASHLFQLHAGALLDQALLRGCRRDRAGRLR</sequence>
<reference evidence="2 3" key="1">
    <citation type="submission" date="2018-04" db="EMBL/GenBank/DDBJ databases">
        <title>Methylobacterium sp. PR1016A genome.</title>
        <authorList>
            <person name="Park W."/>
        </authorList>
    </citation>
    <scope>NUCLEOTIDE SEQUENCE [LARGE SCALE GENOMIC DNA]</scope>
    <source>
        <strain evidence="2 3">PR1016A</strain>
    </source>
</reference>
<dbReference type="Proteomes" id="UP000244755">
    <property type="component" value="Chromosome 1"/>
</dbReference>
<accession>A0A2R4WJU4</accession>
<evidence type="ECO:0000256" key="1">
    <source>
        <dbReference type="SAM" id="MobiDB-lite"/>
    </source>
</evidence>
<gene>
    <name evidence="2" type="ORF">DA075_13495</name>
</gene>
<keyword evidence="3" id="KW-1185">Reference proteome</keyword>
<evidence type="ECO:0000313" key="3">
    <source>
        <dbReference type="Proteomes" id="UP000244755"/>
    </source>
</evidence>
<name>A0A2R4WJU4_9HYPH</name>
<organism evidence="2 3">
    <name type="scientific">Methylobacterium currus</name>
    <dbReference type="NCBI Taxonomy" id="2051553"/>
    <lineage>
        <taxon>Bacteria</taxon>
        <taxon>Pseudomonadati</taxon>
        <taxon>Pseudomonadota</taxon>
        <taxon>Alphaproteobacteria</taxon>
        <taxon>Hyphomicrobiales</taxon>
        <taxon>Methylobacteriaceae</taxon>
        <taxon>Methylobacterium</taxon>
    </lineage>
</organism>
<dbReference type="KEGG" id="mee:DA075_13495"/>
<proteinExistence type="predicted"/>
<evidence type="ECO:0000313" key="2">
    <source>
        <dbReference type="EMBL" id="AWB21808.1"/>
    </source>
</evidence>
<dbReference type="EMBL" id="CP028843">
    <property type="protein sequence ID" value="AWB21808.1"/>
    <property type="molecule type" value="Genomic_DNA"/>
</dbReference>
<feature type="region of interest" description="Disordered" evidence="1">
    <location>
        <begin position="1"/>
        <end position="29"/>
    </location>
</feature>
<dbReference type="AlphaFoldDB" id="A0A2R4WJU4"/>